<evidence type="ECO:0000313" key="2">
    <source>
        <dbReference type="Proteomes" id="UP000630660"/>
    </source>
</evidence>
<reference evidence="1" key="1">
    <citation type="submission" date="2019-11" db="EMBL/GenBank/DDBJ databases">
        <title>Microbial mats filling the niche in hypersaline microbial mats.</title>
        <authorList>
            <person name="Wong H.L."/>
            <person name="Macleod F.I."/>
            <person name="White R.A. III"/>
            <person name="Burns B.P."/>
        </authorList>
    </citation>
    <scope>NUCLEOTIDE SEQUENCE</scope>
    <source>
        <strain evidence="1">Bin_327</strain>
    </source>
</reference>
<dbReference type="AlphaFoldDB" id="A0A9D5QCJ7"/>
<gene>
    <name evidence="1" type="ORF">GF359_05415</name>
</gene>
<comment type="caution">
    <text evidence="1">The sequence shown here is derived from an EMBL/GenBank/DDBJ whole genome shotgun (WGS) entry which is preliminary data.</text>
</comment>
<organism evidence="1 2">
    <name type="scientific">candidate division WOR-3 bacterium</name>
    <dbReference type="NCBI Taxonomy" id="2052148"/>
    <lineage>
        <taxon>Bacteria</taxon>
        <taxon>Bacteria division WOR-3</taxon>
    </lineage>
</organism>
<protein>
    <submittedName>
        <fullName evidence="1">Uncharacterized protein</fullName>
    </submittedName>
</protein>
<evidence type="ECO:0000313" key="1">
    <source>
        <dbReference type="EMBL" id="MBD3364634.1"/>
    </source>
</evidence>
<accession>A0A9D5QCJ7</accession>
<dbReference type="EMBL" id="WJKJ01000172">
    <property type="protein sequence ID" value="MBD3364634.1"/>
    <property type="molecule type" value="Genomic_DNA"/>
</dbReference>
<name>A0A9D5QCJ7_UNCW3</name>
<proteinExistence type="predicted"/>
<sequence>METSGEMKTSTITRTEKETKVAYKGLCSTCKNARHCVFPRSADRPIMHCDEFEGIEGPKTKVTPRLKPEAKTEETRFKGLCRNCENRHHCVFPKPPGGVWHCDEYR</sequence>
<dbReference type="Proteomes" id="UP000630660">
    <property type="component" value="Unassembled WGS sequence"/>
</dbReference>